<dbReference type="EMBL" id="FQXM01000005">
    <property type="protein sequence ID" value="SHH42260.1"/>
    <property type="molecule type" value="Genomic_DNA"/>
</dbReference>
<dbReference type="Proteomes" id="UP000184447">
    <property type="component" value="Unassembled WGS sequence"/>
</dbReference>
<proteinExistence type="predicted"/>
<dbReference type="AlphaFoldDB" id="A0A1M5SUZ8"/>
<evidence type="ECO:0008006" key="3">
    <source>
        <dbReference type="Google" id="ProtNLM"/>
    </source>
</evidence>
<evidence type="ECO:0000313" key="1">
    <source>
        <dbReference type="EMBL" id="SHH42260.1"/>
    </source>
</evidence>
<dbReference type="Gene3D" id="2.130.10.10">
    <property type="entry name" value="YVTN repeat-like/Quinoprotein amine dehydrogenase"/>
    <property type="match status" value="1"/>
</dbReference>
<dbReference type="STRING" id="1121316.SAMN02745207_01045"/>
<gene>
    <name evidence="1" type="ORF">SAMN02745207_01045</name>
</gene>
<organism evidence="1 2">
    <name type="scientific">Clostridium grantii DSM 8605</name>
    <dbReference type="NCBI Taxonomy" id="1121316"/>
    <lineage>
        <taxon>Bacteria</taxon>
        <taxon>Bacillati</taxon>
        <taxon>Bacillota</taxon>
        <taxon>Clostridia</taxon>
        <taxon>Eubacteriales</taxon>
        <taxon>Clostridiaceae</taxon>
        <taxon>Clostridium</taxon>
    </lineage>
</organism>
<accession>A0A1M5SUZ8</accession>
<sequence>MIISNKFPEYKNFNPKVPVYCVTPGEGRIIHRFFDTSPFSPSGRYMALFRMPDEIDLPKPGDKGEIVIVDLEEGVEKVVAESYGFEHQLGANINWGENDNLVIYNDVDPETWEYFGVKLNWKTGEKTRLEIGVYHVSPDGLEACTGNPSCKWRTQSGYGLMIPQELTKTVSILSEDEGLFVTDTRTGKARLLLSMKEIFETCFSKEYIDEHKDGECYLFHSKYSPSGNKIMFSTRWIPKELHNRKENIGTRKIRFIIFTCNRDGSNLQVSIGQEHWVNGGHHTTWHPNEEQLTMNIKKDWGEMRFATATLDGNCVKPVFDNIIGSGHPTFHPNGKFLITDTYAHESLSYGDGTIPLRLIYLETGEEITLVRISTLTPYQESNIALRVDPHPAWDKTNRYVAFNAYEGGTRRVYVMDMEKYL</sequence>
<reference evidence="1 2" key="1">
    <citation type="submission" date="2016-11" db="EMBL/GenBank/DDBJ databases">
        <authorList>
            <person name="Jaros S."/>
            <person name="Januszkiewicz K."/>
            <person name="Wedrychowicz H."/>
        </authorList>
    </citation>
    <scope>NUCLEOTIDE SEQUENCE [LARGE SCALE GENOMIC DNA]</scope>
    <source>
        <strain evidence="1 2">DSM 8605</strain>
    </source>
</reference>
<evidence type="ECO:0000313" key="2">
    <source>
        <dbReference type="Proteomes" id="UP000184447"/>
    </source>
</evidence>
<dbReference type="OrthoDB" id="1828915at2"/>
<dbReference type="RefSeq" id="WP_073337381.1">
    <property type="nucleotide sequence ID" value="NZ_FQXM01000005.1"/>
</dbReference>
<dbReference type="InterPro" id="IPR015943">
    <property type="entry name" value="WD40/YVTN_repeat-like_dom_sf"/>
</dbReference>
<protein>
    <recommendedName>
        <fullName evidence="3">Oligogalacturonide lyase</fullName>
    </recommendedName>
</protein>
<keyword evidence="2" id="KW-1185">Reference proteome</keyword>
<name>A0A1M5SUZ8_9CLOT</name>
<dbReference type="SUPFAM" id="SSF82171">
    <property type="entry name" value="DPP6 N-terminal domain-like"/>
    <property type="match status" value="1"/>
</dbReference>